<dbReference type="EMBL" id="CP036263">
    <property type="protein sequence ID" value="QDT01452.1"/>
    <property type="molecule type" value="Genomic_DNA"/>
</dbReference>
<dbReference type="Gene3D" id="1.10.3210.10">
    <property type="entry name" value="Hypothetical protein af1432"/>
    <property type="match status" value="1"/>
</dbReference>
<reference evidence="3 4" key="1">
    <citation type="submission" date="2019-02" db="EMBL/GenBank/DDBJ databases">
        <title>Deep-cultivation of Planctomycetes and their phenomic and genomic characterization uncovers novel biology.</title>
        <authorList>
            <person name="Wiegand S."/>
            <person name="Jogler M."/>
            <person name="Boedeker C."/>
            <person name="Pinto D."/>
            <person name="Vollmers J."/>
            <person name="Rivas-Marin E."/>
            <person name="Kohn T."/>
            <person name="Peeters S.H."/>
            <person name="Heuer A."/>
            <person name="Rast P."/>
            <person name="Oberbeckmann S."/>
            <person name="Bunk B."/>
            <person name="Jeske O."/>
            <person name="Meyerdierks A."/>
            <person name="Storesund J.E."/>
            <person name="Kallscheuer N."/>
            <person name="Luecker S."/>
            <person name="Lage O.M."/>
            <person name="Pohl T."/>
            <person name="Merkel B.J."/>
            <person name="Hornburger P."/>
            <person name="Mueller R.-W."/>
            <person name="Bruemmer F."/>
            <person name="Labrenz M."/>
            <person name="Spormann A.M."/>
            <person name="Op den Camp H."/>
            <person name="Overmann J."/>
            <person name="Amann R."/>
            <person name="Jetten M.S.M."/>
            <person name="Mascher T."/>
            <person name="Medema M.H."/>
            <person name="Devos D.P."/>
            <person name="Kaster A.-K."/>
            <person name="Ovreas L."/>
            <person name="Rohde M."/>
            <person name="Galperin M.Y."/>
            <person name="Jogler C."/>
        </authorList>
    </citation>
    <scope>NUCLEOTIDE SEQUENCE [LARGE SCALE GENOMIC DNA]</scope>
    <source>
        <strain evidence="3 4">HG15A2</strain>
    </source>
</reference>
<dbReference type="OrthoDB" id="243535at2"/>
<dbReference type="PANTHER" id="PTHR33525">
    <property type="match status" value="1"/>
</dbReference>
<keyword evidence="4" id="KW-1185">Reference proteome</keyword>
<accession>A0A517N2T9</accession>
<dbReference type="KEGG" id="amob:HG15A2_47940"/>
<feature type="compositionally biased region" description="Basic and acidic residues" evidence="1">
    <location>
        <begin position="375"/>
        <end position="387"/>
    </location>
</feature>
<dbReference type="PROSITE" id="PS51833">
    <property type="entry name" value="HDOD"/>
    <property type="match status" value="1"/>
</dbReference>
<organism evidence="3 4">
    <name type="scientific">Adhaeretor mobilis</name>
    <dbReference type="NCBI Taxonomy" id="1930276"/>
    <lineage>
        <taxon>Bacteria</taxon>
        <taxon>Pseudomonadati</taxon>
        <taxon>Planctomycetota</taxon>
        <taxon>Planctomycetia</taxon>
        <taxon>Pirellulales</taxon>
        <taxon>Lacipirellulaceae</taxon>
        <taxon>Adhaeretor</taxon>
    </lineage>
</organism>
<proteinExistence type="predicted"/>
<feature type="domain" description="HDOD" evidence="2">
    <location>
        <begin position="30"/>
        <end position="224"/>
    </location>
</feature>
<name>A0A517N2T9_9BACT</name>
<feature type="region of interest" description="Disordered" evidence="1">
    <location>
        <begin position="358"/>
        <end position="389"/>
    </location>
</feature>
<sequence length="544" mass="57895">MPTINSAPTVAATKPSSPPLATLVRRSSSLYTLPAVAAEVLRLTECPQVDAQALKECIERDPALTAKVLRVVNSSLFGLSSGVSDLNQAVAMLGVKPLKLLVLGFSLPENLFVNVAAEELQWYWRTTLARAVAAREISEHVFGKSGNDAFLAGLLQGIGILALLGELGATYAEFISRVIAEQGDLSGIEDAALGFDHRELTAALLTQWRLPNSLVDAIRQPRVIRILARGTDDAHRLRQSAHLGDLLAQLVAQRRIKVLPELLEAADAYAGLNRDQLNALVATLQEHVEQLADVLSVSLPEQTDYLEVVAEAHERLAGVAEETTKQLGPVSADDEMGSAELAGKTALLQSAVATLAETPDVEQGDSQLDSDSQEPAEKDQNCARESAKPQAVAQSFENRLTLTVGQCRAARQPLSVIWLAVEASPSLDSKSLAVLNQLFDAVCRQVDHEGTDFSAVEPATRAVLLADCERSEAIDLAHQALQRLRSVLKQLAAGGKLPPCTLSAGVATVALAPKNFPPAALLETAQRCQAAAQAAGTVKSLEIC</sequence>
<gene>
    <name evidence="3" type="ORF">HG15A2_47940</name>
</gene>
<dbReference type="PANTHER" id="PTHR33525:SF3">
    <property type="entry name" value="RIBONUCLEASE Y"/>
    <property type="match status" value="1"/>
</dbReference>
<evidence type="ECO:0000259" key="2">
    <source>
        <dbReference type="PROSITE" id="PS51833"/>
    </source>
</evidence>
<dbReference type="Pfam" id="PF08668">
    <property type="entry name" value="HDOD"/>
    <property type="match status" value="1"/>
</dbReference>
<dbReference type="Proteomes" id="UP000319852">
    <property type="component" value="Chromosome"/>
</dbReference>
<evidence type="ECO:0000256" key="1">
    <source>
        <dbReference type="SAM" id="MobiDB-lite"/>
    </source>
</evidence>
<dbReference type="AlphaFoldDB" id="A0A517N2T9"/>
<dbReference type="SUPFAM" id="SSF109604">
    <property type="entry name" value="HD-domain/PDEase-like"/>
    <property type="match status" value="1"/>
</dbReference>
<evidence type="ECO:0000313" key="4">
    <source>
        <dbReference type="Proteomes" id="UP000319852"/>
    </source>
</evidence>
<dbReference type="RefSeq" id="WP_145063637.1">
    <property type="nucleotide sequence ID" value="NZ_CP036263.1"/>
</dbReference>
<dbReference type="InterPro" id="IPR013976">
    <property type="entry name" value="HDOD"/>
</dbReference>
<protein>
    <submittedName>
        <fullName evidence="3">HDOD domain protein</fullName>
    </submittedName>
</protein>
<evidence type="ECO:0000313" key="3">
    <source>
        <dbReference type="EMBL" id="QDT01452.1"/>
    </source>
</evidence>
<dbReference type="InterPro" id="IPR052340">
    <property type="entry name" value="RNase_Y/CdgJ"/>
</dbReference>